<name>A0A7S3AVN3_9EUKA</name>
<keyword evidence="2" id="KW-0812">Transmembrane</keyword>
<evidence type="ECO:0000256" key="2">
    <source>
        <dbReference type="SAM" id="Phobius"/>
    </source>
</evidence>
<evidence type="ECO:0000256" key="1">
    <source>
        <dbReference type="SAM" id="MobiDB-lite"/>
    </source>
</evidence>
<protein>
    <submittedName>
        <fullName evidence="3">Uncharacterized protein</fullName>
    </submittedName>
</protein>
<feature type="compositionally biased region" description="Low complexity" evidence="1">
    <location>
        <begin position="325"/>
        <end position="348"/>
    </location>
</feature>
<feature type="transmembrane region" description="Helical" evidence="2">
    <location>
        <begin position="12"/>
        <end position="38"/>
    </location>
</feature>
<keyword evidence="2" id="KW-0472">Membrane</keyword>
<feature type="region of interest" description="Disordered" evidence="1">
    <location>
        <begin position="319"/>
        <end position="353"/>
    </location>
</feature>
<accession>A0A7S3AVN3</accession>
<reference evidence="3" key="1">
    <citation type="submission" date="2021-01" db="EMBL/GenBank/DDBJ databases">
        <authorList>
            <person name="Corre E."/>
            <person name="Pelletier E."/>
            <person name="Niang G."/>
            <person name="Scheremetjew M."/>
            <person name="Finn R."/>
            <person name="Kale V."/>
            <person name="Holt S."/>
            <person name="Cochrane G."/>
            <person name="Meng A."/>
            <person name="Brown T."/>
            <person name="Cohen L."/>
        </authorList>
    </citation>
    <scope>NUCLEOTIDE SEQUENCE</scope>
    <source>
        <strain evidence="3">CCMP281</strain>
    </source>
</reference>
<dbReference type="AlphaFoldDB" id="A0A7S3AVN3"/>
<sequence>MYMRVSVRQSDLCVSAIGIADCVPSCMFLGFSVFLMVFPPEPASPAAPCALHRCGFPVGTLMRLDVVPRLGALHIGNAPATATVSACKALTAGIILVLLSCDWSQPAVCELVPPHTAPPAHLGKPSSIFNPFFSSHSSPSATLADFVTTSRPENYLCICGYRTTFRTGLFLPTGASGWIWSSWHPPTPQTLPVSPLPPCTHPFPFLCMCTQHCTANLALHTTAHAVTSDLFVEFGTNGPHWVHWAPPRRDIHLSHPFPPLPYSSTSGAPLRACTSWPGSLTFDVELHHFHHHSTSSSILFYPLQRSSFHQFLSMSTSPHQAPPYSASHQSLAPASAPHSSQHQHSSLSMPGTPHTYSHLVMPSHAYYTSIC</sequence>
<dbReference type="EMBL" id="HBHX01031413">
    <property type="protein sequence ID" value="CAE0116814.1"/>
    <property type="molecule type" value="Transcribed_RNA"/>
</dbReference>
<evidence type="ECO:0000313" key="3">
    <source>
        <dbReference type="EMBL" id="CAE0116814.1"/>
    </source>
</evidence>
<organism evidence="3">
    <name type="scientific">Haptolina ericina</name>
    <dbReference type="NCBI Taxonomy" id="156174"/>
    <lineage>
        <taxon>Eukaryota</taxon>
        <taxon>Haptista</taxon>
        <taxon>Haptophyta</taxon>
        <taxon>Prymnesiophyceae</taxon>
        <taxon>Prymnesiales</taxon>
        <taxon>Prymnesiaceae</taxon>
        <taxon>Haptolina</taxon>
    </lineage>
</organism>
<proteinExistence type="predicted"/>
<keyword evidence="2" id="KW-1133">Transmembrane helix</keyword>
<gene>
    <name evidence="3" type="ORF">HERI1096_LOCUS17499</name>
</gene>